<dbReference type="PANTHER" id="PTHR12358:SF106">
    <property type="entry name" value="LIPID KINASE YEGS"/>
    <property type="match status" value="1"/>
</dbReference>
<dbReference type="PANTHER" id="PTHR12358">
    <property type="entry name" value="SPHINGOSINE KINASE"/>
    <property type="match status" value="1"/>
</dbReference>
<dbReference type="NCBIfam" id="TIGR00147">
    <property type="entry name" value="YegS/Rv2252/BmrU family lipid kinase"/>
    <property type="match status" value="1"/>
</dbReference>
<reference evidence="10" key="2">
    <citation type="journal article" date="2021" name="PeerJ">
        <title>Extensive microbial diversity within the chicken gut microbiome revealed by metagenomics and culture.</title>
        <authorList>
            <person name="Gilroy R."/>
            <person name="Ravi A."/>
            <person name="Getino M."/>
            <person name="Pursley I."/>
            <person name="Horton D.L."/>
            <person name="Alikhan N.F."/>
            <person name="Baker D."/>
            <person name="Gharbi K."/>
            <person name="Hall N."/>
            <person name="Watson M."/>
            <person name="Adriaenssens E.M."/>
            <person name="Foster-Nyarko E."/>
            <person name="Jarju S."/>
            <person name="Secka A."/>
            <person name="Antonio M."/>
            <person name="Oren A."/>
            <person name="Chaudhuri R.R."/>
            <person name="La Ragione R."/>
            <person name="Hildebrand F."/>
            <person name="Pallen M.J."/>
        </authorList>
    </citation>
    <scope>NUCLEOTIDE SEQUENCE</scope>
    <source>
        <strain evidence="10">CHK199-13235</strain>
    </source>
</reference>
<dbReference type="AlphaFoldDB" id="A0A9D1JZQ6"/>
<keyword evidence="6" id="KW-0443">Lipid metabolism</keyword>
<keyword evidence="10" id="KW-0808">Transferase</keyword>
<protein>
    <submittedName>
        <fullName evidence="10">Diacylglycerol kinase family lipid kinase</fullName>
    </submittedName>
</protein>
<accession>A0A9D1JZQ6</accession>
<dbReference type="GO" id="GO:0046872">
    <property type="term" value="F:metal ion binding"/>
    <property type="evidence" value="ECO:0007669"/>
    <property type="project" value="UniProtKB-KW"/>
</dbReference>
<dbReference type="EMBL" id="DVJP01000044">
    <property type="protein sequence ID" value="HIS76506.1"/>
    <property type="molecule type" value="Genomic_DNA"/>
</dbReference>
<evidence type="ECO:0000256" key="8">
    <source>
        <dbReference type="ARBA" id="ARBA00023264"/>
    </source>
</evidence>
<dbReference type="GO" id="GO:0005524">
    <property type="term" value="F:ATP binding"/>
    <property type="evidence" value="ECO:0007669"/>
    <property type="project" value="InterPro"/>
</dbReference>
<dbReference type="InterPro" id="IPR001206">
    <property type="entry name" value="Diacylglycerol_kinase_cat_dom"/>
</dbReference>
<reference evidence="10" key="1">
    <citation type="submission" date="2020-10" db="EMBL/GenBank/DDBJ databases">
        <authorList>
            <person name="Gilroy R."/>
        </authorList>
    </citation>
    <scope>NUCLEOTIDE SEQUENCE</scope>
    <source>
        <strain evidence="10">CHK199-13235</strain>
    </source>
</reference>
<evidence type="ECO:0000256" key="5">
    <source>
        <dbReference type="ARBA" id="ARBA00022842"/>
    </source>
</evidence>
<keyword evidence="7" id="KW-0594">Phospholipid biosynthesis</keyword>
<evidence type="ECO:0000256" key="3">
    <source>
        <dbReference type="ARBA" id="ARBA00022516"/>
    </source>
</evidence>
<evidence type="ECO:0000256" key="7">
    <source>
        <dbReference type="ARBA" id="ARBA00023209"/>
    </source>
</evidence>
<dbReference type="SUPFAM" id="SSF111331">
    <property type="entry name" value="NAD kinase/diacylglycerol kinase-like"/>
    <property type="match status" value="1"/>
</dbReference>
<dbReference type="InterPro" id="IPR016064">
    <property type="entry name" value="NAD/diacylglycerol_kinase_sf"/>
</dbReference>
<evidence type="ECO:0000313" key="11">
    <source>
        <dbReference type="Proteomes" id="UP000824002"/>
    </source>
</evidence>
<evidence type="ECO:0000256" key="4">
    <source>
        <dbReference type="ARBA" id="ARBA00022723"/>
    </source>
</evidence>
<dbReference type="Gene3D" id="2.60.200.40">
    <property type="match status" value="1"/>
</dbReference>
<dbReference type="PROSITE" id="PS50146">
    <property type="entry name" value="DAGK"/>
    <property type="match status" value="1"/>
</dbReference>
<dbReference type="Pfam" id="PF00781">
    <property type="entry name" value="DAGK_cat"/>
    <property type="match status" value="1"/>
</dbReference>
<evidence type="ECO:0000256" key="6">
    <source>
        <dbReference type="ARBA" id="ARBA00023098"/>
    </source>
</evidence>
<feature type="domain" description="DAGKc" evidence="9">
    <location>
        <begin position="1"/>
        <end position="127"/>
    </location>
</feature>
<keyword evidence="5" id="KW-0460">Magnesium</keyword>
<keyword evidence="4" id="KW-0479">Metal-binding</keyword>
<dbReference type="Proteomes" id="UP000824002">
    <property type="component" value="Unassembled WGS sequence"/>
</dbReference>
<evidence type="ECO:0000256" key="1">
    <source>
        <dbReference type="ARBA" id="ARBA00001946"/>
    </source>
</evidence>
<comment type="similarity">
    <text evidence="2">Belongs to the diacylglycerol/lipid kinase family.</text>
</comment>
<dbReference type="Gene3D" id="3.40.50.10330">
    <property type="entry name" value="Probable inorganic polyphosphate/atp-NAD kinase, domain 1"/>
    <property type="match status" value="1"/>
</dbReference>
<evidence type="ECO:0000256" key="2">
    <source>
        <dbReference type="ARBA" id="ARBA00005983"/>
    </source>
</evidence>
<dbReference type="GO" id="GO:0008654">
    <property type="term" value="P:phospholipid biosynthetic process"/>
    <property type="evidence" value="ECO:0007669"/>
    <property type="project" value="UniProtKB-KW"/>
</dbReference>
<name>A0A9D1JZQ6_9FIRM</name>
<keyword evidence="10" id="KW-0418">Kinase</keyword>
<sequence>MLLAANIHAGKGTVRSCLPELIDYYVSQGWDVTVHTTQRPQELPQYLKENACRYELLASAGGDGTLNETIHGLMGCSNPPLLAYLPAGTVNDFASSLKIPKNIPEAARLLENGIPRRVDLGQFGEQYFSYVAAFGAFTDVAYQTPQAAKQVWGRLAYLVEGLKRLPNLRPFHMKLEADDFSLEDDFLFGMVSNSTSVGGFRFFEQSGMAIDDGLLEMTFVRYPKNFAEQQAIMNAILKREAAPDLIHLRQEGRLHIFSEIPVPWTLDGEFGGEVQDVEIRCLTRALKILVPGAEMEPLTPSSKMK</sequence>
<comment type="caution">
    <text evidence="10">The sequence shown here is derived from an EMBL/GenBank/DDBJ whole genome shotgun (WGS) entry which is preliminary data.</text>
</comment>
<keyword evidence="8" id="KW-1208">Phospholipid metabolism</keyword>
<organism evidence="10 11">
    <name type="scientific">Candidatus Merdivicinus excrementipullorum</name>
    <dbReference type="NCBI Taxonomy" id="2840867"/>
    <lineage>
        <taxon>Bacteria</taxon>
        <taxon>Bacillati</taxon>
        <taxon>Bacillota</taxon>
        <taxon>Clostridia</taxon>
        <taxon>Eubacteriales</taxon>
        <taxon>Oscillospiraceae</taxon>
        <taxon>Oscillospiraceae incertae sedis</taxon>
        <taxon>Candidatus Merdivicinus</taxon>
    </lineage>
</organism>
<evidence type="ECO:0000313" key="10">
    <source>
        <dbReference type="EMBL" id="HIS76506.1"/>
    </source>
</evidence>
<dbReference type="SMART" id="SM00046">
    <property type="entry name" value="DAGKc"/>
    <property type="match status" value="1"/>
</dbReference>
<dbReference type="InterPro" id="IPR005218">
    <property type="entry name" value="Diacylglycerol/lipid_kinase"/>
</dbReference>
<dbReference type="InterPro" id="IPR017438">
    <property type="entry name" value="ATP-NAD_kinase_N"/>
</dbReference>
<comment type="cofactor">
    <cofactor evidence="1">
        <name>Mg(2+)</name>
        <dbReference type="ChEBI" id="CHEBI:18420"/>
    </cofactor>
</comment>
<dbReference type="GO" id="GO:0005886">
    <property type="term" value="C:plasma membrane"/>
    <property type="evidence" value="ECO:0007669"/>
    <property type="project" value="TreeGrafter"/>
</dbReference>
<evidence type="ECO:0000259" key="9">
    <source>
        <dbReference type="PROSITE" id="PS50146"/>
    </source>
</evidence>
<gene>
    <name evidence="10" type="ORF">IAB51_06805</name>
</gene>
<proteinExistence type="inferred from homology"/>
<keyword evidence="3" id="KW-0444">Lipid biosynthesis</keyword>
<dbReference type="GO" id="GO:0004143">
    <property type="term" value="F:ATP-dependent diacylglycerol kinase activity"/>
    <property type="evidence" value="ECO:0007669"/>
    <property type="project" value="TreeGrafter"/>
</dbReference>
<dbReference type="InterPro" id="IPR050187">
    <property type="entry name" value="Lipid_Phosphate_FormReg"/>
</dbReference>